<protein>
    <submittedName>
        <fullName evidence="2">Helix-turn-helix transcriptional regulator</fullName>
    </submittedName>
</protein>
<dbReference type="InterPro" id="IPR010982">
    <property type="entry name" value="Lambda_DNA-bd_dom_sf"/>
</dbReference>
<dbReference type="Pfam" id="PF01381">
    <property type="entry name" value="HTH_3"/>
    <property type="match status" value="1"/>
</dbReference>
<organism evidence="2 3">
    <name type="scientific">Enterococcus hulanensis</name>
    <dbReference type="NCBI Taxonomy" id="2559929"/>
    <lineage>
        <taxon>Bacteria</taxon>
        <taxon>Bacillati</taxon>
        <taxon>Bacillota</taxon>
        <taxon>Bacilli</taxon>
        <taxon>Lactobacillales</taxon>
        <taxon>Enterococcaceae</taxon>
        <taxon>Enterococcus</taxon>
    </lineage>
</organism>
<dbReference type="SUPFAM" id="SSF47413">
    <property type="entry name" value="lambda repressor-like DNA-binding domains"/>
    <property type="match status" value="1"/>
</dbReference>
<dbReference type="Proteomes" id="UP001252875">
    <property type="component" value="Unassembled WGS sequence"/>
</dbReference>
<gene>
    <name evidence="2" type="ORF">P7D85_06610</name>
</gene>
<dbReference type="InterPro" id="IPR001387">
    <property type="entry name" value="Cro/C1-type_HTH"/>
</dbReference>
<dbReference type="CDD" id="cd00093">
    <property type="entry name" value="HTH_XRE"/>
    <property type="match status" value="1"/>
</dbReference>
<proteinExistence type="predicted"/>
<dbReference type="RefSeq" id="WP_090402263.1">
    <property type="nucleotide sequence ID" value="NZ_JARPYF010000012.1"/>
</dbReference>
<sequence>MELFDRVKEQAKKRGITLQTLAERTDLSINSLYGWKNSMPSADKLKKVADYLDVSVDYLMGRDTSEMQKLDPEEDKLVVMFRKNTADMDDEEKQEFNESLDKLMSVAKDLFERDKKKK</sequence>
<accession>A0ABU3EX47</accession>
<dbReference type="PROSITE" id="PS50943">
    <property type="entry name" value="HTH_CROC1"/>
    <property type="match status" value="1"/>
</dbReference>
<evidence type="ECO:0000313" key="2">
    <source>
        <dbReference type="EMBL" id="MDT2599440.1"/>
    </source>
</evidence>
<keyword evidence="3" id="KW-1185">Reference proteome</keyword>
<reference evidence="2 3" key="1">
    <citation type="submission" date="2023-03" db="EMBL/GenBank/DDBJ databases">
        <authorList>
            <person name="Shen W."/>
            <person name="Cai J."/>
        </authorList>
    </citation>
    <scope>NUCLEOTIDE SEQUENCE [LARGE SCALE GENOMIC DNA]</scope>
    <source>
        <strain evidence="2 3">D6-4</strain>
    </source>
</reference>
<comment type="caution">
    <text evidence="2">The sequence shown here is derived from an EMBL/GenBank/DDBJ whole genome shotgun (WGS) entry which is preliminary data.</text>
</comment>
<evidence type="ECO:0000313" key="3">
    <source>
        <dbReference type="Proteomes" id="UP001252875"/>
    </source>
</evidence>
<evidence type="ECO:0000259" key="1">
    <source>
        <dbReference type="PROSITE" id="PS50943"/>
    </source>
</evidence>
<name>A0ABU3EX47_9ENTE</name>
<dbReference type="EMBL" id="JARPYI010000002">
    <property type="protein sequence ID" value="MDT2599440.1"/>
    <property type="molecule type" value="Genomic_DNA"/>
</dbReference>
<feature type="domain" description="HTH cro/C1-type" evidence="1">
    <location>
        <begin position="7"/>
        <end position="59"/>
    </location>
</feature>
<dbReference type="SMART" id="SM00530">
    <property type="entry name" value="HTH_XRE"/>
    <property type="match status" value="1"/>
</dbReference>
<dbReference type="Gene3D" id="1.10.260.40">
    <property type="entry name" value="lambda repressor-like DNA-binding domains"/>
    <property type="match status" value="1"/>
</dbReference>